<reference evidence="16 17" key="1">
    <citation type="submission" date="2019-04" db="EMBL/GenBank/DDBJ databases">
        <title>Taxonomy of novel Haliea sp. from mangrove soil of West Coast of India.</title>
        <authorList>
            <person name="Verma A."/>
            <person name="Kumar P."/>
            <person name="Krishnamurthi S."/>
        </authorList>
    </citation>
    <scope>NUCLEOTIDE SEQUENCE [LARGE SCALE GENOMIC DNA]</scope>
    <source>
        <strain evidence="16 17">SAOS-164</strain>
    </source>
</reference>
<dbReference type="EMBL" id="SRLE01000009">
    <property type="protein sequence ID" value="TGD72586.1"/>
    <property type="molecule type" value="Genomic_DNA"/>
</dbReference>
<evidence type="ECO:0000259" key="14">
    <source>
        <dbReference type="Pfam" id="PF00593"/>
    </source>
</evidence>
<keyword evidence="9 11" id="KW-0472">Membrane</keyword>
<feature type="domain" description="TonB-dependent receptor-like beta-barrel" evidence="14">
    <location>
        <begin position="342"/>
        <end position="699"/>
    </location>
</feature>
<evidence type="ECO:0000313" key="16">
    <source>
        <dbReference type="EMBL" id="TGD72586.1"/>
    </source>
</evidence>
<evidence type="ECO:0000256" key="2">
    <source>
        <dbReference type="ARBA" id="ARBA00022448"/>
    </source>
</evidence>
<dbReference type="InterPro" id="IPR036942">
    <property type="entry name" value="Beta-barrel_TonB_sf"/>
</dbReference>
<evidence type="ECO:0000256" key="4">
    <source>
        <dbReference type="ARBA" id="ARBA00022496"/>
    </source>
</evidence>
<evidence type="ECO:0000256" key="9">
    <source>
        <dbReference type="ARBA" id="ARBA00023136"/>
    </source>
</evidence>
<keyword evidence="17" id="KW-1185">Reference proteome</keyword>
<dbReference type="CDD" id="cd01347">
    <property type="entry name" value="ligand_gated_channel"/>
    <property type="match status" value="1"/>
</dbReference>
<keyword evidence="6" id="KW-0408">Iron</keyword>
<feature type="chain" id="PRO_5021221181" evidence="13">
    <location>
        <begin position="27"/>
        <end position="734"/>
    </location>
</feature>
<comment type="subcellular location">
    <subcellularLocation>
        <location evidence="1 11">Cell outer membrane</location>
        <topology evidence="1 11">Multi-pass membrane protein</topology>
    </subcellularLocation>
</comment>
<dbReference type="GO" id="GO:0009279">
    <property type="term" value="C:cell outer membrane"/>
    <property type="evidence" value="ECO:0007669"/>
    <property type="project" value="UniProtKB-SubCell"/>
</dbReference>
<dbReference type="PANTHER" id="PTHR32552:SF81">
    <property type="entry name" value="TONB-DEPENDENT OUTER MEMBRANE RECEPTOR"/>
    <property type="match status" value="1"/>
</dbReference>
<keyword evidence="7" id="KW-0406">Ion transport</keyword>
<dbReference type="GO" id="GO:0006826">
    <property type="term" value="P:iron ion transport"/>
    <property type="evidence" value="ECO:0007669"/>
    <property type="project" value="UniProtKB-KW"/>
</dbReference>
<gene>
    <name evidence="16" type="ORF">E4634_13755</name>
</gene>
<dbReference type="InterPro" id="IPR012910">
    <property type="entry name" value="Plug_dom"/>
</dbReference>
<evidence type="ECO:0000256" key="7">
    <source>
        <dbReference type="ARBA" id="ARBA00023065"/>
    </source>
</evidence>
<evidence type="ECO:0000256" key="13">
    <source>
        <dbReference type="SAM" id="SignalP"/>
    </source>
</evidence>
<feature type="signal peptide" evidence="13">
    <location>
        <begin position="1"/>
        <end position="26"/>
    </location>
</feature>
<organism evidence="16 17">
    <name type="scientific">Mangrovimicrobium sediminis</name>
    <dbReference type="NCBI Taxonomy" id="2562682"/>
    <lineage>
        <taxon>Bacteria</taxon>
        <taxon>Pseudomonadati</taxon>
        <taxon>Pseudomonadota</taxon>
        <taxon>Gammaproteobacteria</taxon>
        <taxon>Cellvibrionales</taxon>
        <taxon>Halieaceae</taxon>
        <taxon>Mangrovimicrobium</taxon>
    </lineage>
</organism>
<dbReference type="Pfam" id="PF00593">
    <property type="entry name" value="TonB_dep_Rec_b-barrel"/>
    <property type="match status" value="1"/>
</dbReference>
<dbReference type="SUPFAM" id="SSF56935">
    <property type="entry name" value="Porins"/>
    <property type="match status" value="1"/>
</dbReference>
<keyword evidence="16" id="KW-0675">Receptor</keyword>
<keyword evidence="10 11" id="KW-0998">Cell outer membrane</keyword>
<feature type="domain" description="TonB-dependent receptor plug" evidence="15">
    <location>
        <begin position="62"/>
        <end position="170"/>
    </location>
</feature>
<dbReference type="OrthoDB" id="7051185at2"/>
<dbReference type="AlphaFoldDB" id="A0A4Z0LZH1"/>
<evidence type="ECO:0000256" key="3">
    <source>
        <dbReference type="ARBA" id="ARBA00022452"/>
    </source>
</evidence>
<protein>
    <submittedName>
        <fullName evidence="16">TonB-dependent receptor</fullName>
    </submittedName>
</protein>
<evidence type="ECO:0000256" key="10">
    <source>
        <dbReference type="ARBA" id="ARBA00023237"/>
    </source>
</evidence>
<dbReference type="PROSITE" id="PS52016">
    <property type="entry name" value="TONB_DEPENDENT_REC_3"/>
    <property type="match status" value="1"/>
</dbReference>
<keyword evidence="8 12" id="KW-0798">TonB box</keyword>
<dbReference type="RefSeq" id="WP_135444841.1">
    <property type="nucleotide sequence ID" value="NZ_SRLE01000009.1"/>
</dbReference>
<name>A0A4Z0LZH1_9GAMM</name>
<dbReference type="Pfam" id="PF07715">
    <property type="entry name" value="Plug"/>
    <property type="match status" value="1"/>
</dbReference>
<evidence type="ECO:0000259" key="15">
    <source>
        <dbReference type="Pfam" id="PF07715"/>
    </source>
</evidence>
<keyword evidence="5 11" id="KW-0812">Transmembrane</keyword>
<evidence type="ECO:0000256" key="6">
    <source>
        <dbReference type="ARBA" id="ARBA00023004"/>
    </source>
</evidence>
<sequence length="734" mass="80089">MFCKKPLYTFVCAALVGTAPIGAAQAQEAAGDGASTRRAGAGSLLEEVMVTARKRGVAESSQTVPVTLTALGGDQLEAMFAQNLADVSMTLPNVRLDSDGAFPGTSNFSIRGMGFISTIASNDPTVGLFVDGMYIGTTLGGSPDTFDLESVEVLRGPQGTLFGRNVTAGAVIMRSRRPGQETSGTLRAGVGSGDRLLLGGGVEGALGDTMAGKIYAQYNDSSGDFENIANGDDFGAHKVQFVRPILSWTPNEDLDITLITEYSKHEGDGTAARYIEYPGQLLYDTYGAREPGSADEIALSYKGKTDIETSQAVLEANWQLGDGTLTSITGARKVSYYSQGDTDSTQFDVVTDAWLDLEQDQFSQELRYAGKAFSDKLDYTVGLYYFQQDMEQFYHVLFFGSPALRSQGKLSHQSASAFAQGDYQIVPDLYLTLGLRYTWEYKEAENASFSDCVSTGSQLRCDLSDSGDNDWDNLSPKIGLSWQATDDVLAYASYTEGFRSGGYNIRTTGDTESPGPYDEEKVKAYEMGFKSTLLDGRLRANAAVFYNEYTDLQRTRSVGITNFIDNVAAATTQGAEAELTFMPIDSLVLMASVGYLKAEYDDYPDLDVDFDGTPDPELAKGLQLVKAPEWSYNLAAIYDLSLGNAGEVSTRVSYTYNDETPINDQNTLMIDEWELWDASLTWRPASGPDIEVSLWGKNLTNEVYAESGTYVDTLWTNLYQALPRRYGVEMVYRF</sequence>
<evidence type="ECO:0000256" key="12">
    <source>
        <dbReference type="RuleBase" id="RU003357"/>
    </source>
</evidence>
<dbReference type="Gene3D" id="2.40.170.20">
    <property type="entry name" value="TonB-dependent receptor, beta-barrel domain"/>
    <property type="match status" value="1"/>
</dbReference>
<comment type="similarity">
    <text evidence="11 12">Belongs to the TonB-dependent receptor family.</text>
</comment>
<evidence type="ECO:0000256" key="1">
    <source>
        <dbReference type="ARBA" id="ARBA00004571"/>
    </source>
</evidence>
<evidence type="ECO:0000313" key="17">
    <source>
        <dbReference type="Proteomes" id="UP000298050"/>
    </source>
</evidence>
<keyword evidence="4" id="KW-0410">Iron transport</keyword>
<keyword evidence="2 11" id="KW-0813">Transport</keyword>
<proteinExistence type="inferred from homology"/>
<dbReference type="PANTHER" id="PTHR32552">
    <property type="entry name" value="FERRICHROME IRON RECEPTOR-RELATED"/>
    <property type="match status" value="1"/>
</dbReference>
<dbReference type="InterPro" id="IPR039426">
    <property type="entry name" value="TonB-dep_rcpt-like"/>
</dbReference>
<accession>A0A4Z0LZH1</accession>
<keyword evidence="13" id="KW-0732">Signal</keyword>
<evidence type="ECO:0000256" key="11">
    <source>
        <dbReference type="PROSITE-ProRule" id="PRU01360"/>
    </source>
</evidence>
<comment type="caution">
    <text evidence="16">The sequence shown here is derived from an EMBL/GenBank/DDBJ whole genome shotgun (WGS) entry which is preliminary data.</text>
</comment>
<dbReference type="InterPro" id="IPR000531">
    <property type="entry name" value="Beta-barrel_TonB"/>
</dbReference>
<evidence type="ECO:0000256" key="8">
    <source>
        <dbReference type="ARBA" id="ARBA00023077"/>
    </source>
</evidence>
<keyword evidence="3 11" id="KW-1134">Transmembrane beta strand</keyword>
<evidence type="ECO:0000256" key="5">
    <source>
        <dbReference type="ARBA" id="ARBA00022692"/>
    </source>
</evidence>
<dbReference type="Proteomes" id="UP000298050">
    <property type="component" value="Unassembled WGS sequence"/>
</dbReference>